<dbReference type="AlphaFoldDB" id="A0A085NMQ1"/>
<feature type="domain" description="Protein kinase" evidence="9">
    <location>
        <begin position="644"/>
        <end position="929"/>
    </location>
</feature>
<dbReference type="Gene3D" id="1.10.510.10">
    <property type="entry name" value="Transferase(Phosphotransferase) domain 1"/>
    <property type="match status" value="1"/>
</dbReference>
<evidence type="ECO:0000256" key="6">
    <source>
        <dbReference type="ARBA" id="ARBA00023242"/>
    </source>
</evidence>
<comment type="subcellular location">
    <subcellularLocation>
        <location evidence="1">Nucleus</location>
    </subcellularLocation>
</comment>
<dbReference type="InterPro" id="IPR013087">
    <property type="entry name" value="Znf_C2H2_type"/>
</dbReference>
<dbReference type="PANTHER" id="PTHR11909">
    <property type="entry name" value="CASEIN KINASE-RELATED"/>
    <property type="match status" value="1"/>
</dbReference>
<keyword evidence="2" id="KW-0479">Metal-binding</keyword>
<feature type="region of interest" description="Disordered" evidence="8">
    <location>
        <begin position="126"/>
        <end position="147"/>
    </location>
</feature>
<proteinExistence type="predicted"/>
<feature type="compositionally biased region" description="Polar residues" evidence="8">
    <location>
        <begin position="359"/>
        <end position="371"/>
    </location>
</feature>
<feature type="domain" description="C2H2-type" evidence="10">
    <location>
        <begin position="475"/>
        <end position="504"/>
    </location>
</feature>
<feature type="compositionally biased region" description="Polar residues" evidence="8">
    <location>
        <begin position="23"/>
        <end position="40"/>
    </location>
</feature>
<dbReference type="FunFam" id="3.30.160.60:FF:000630">
    <property type="entry name" value="Zinc finger protein 180"/>
    <property type="match status" value="1"/>
</dbReference>
<protein>
    <recommendedName>
        <fullName evidence="12">Zinc finger, C2H2 type</fullName>
    </recommendedName>
</protein>
<evidence type="ECO:0000256" key="7">
    <source>
        <dbReference type="PROSITE-ProRule" id="PRU00042"/>
    </source>
</evidence>
<feature type="region of interest" description="Disordered" evidence="8">
    <location>
        <begin position="329"/>
        <end position="405"/>
    </location>
</feature>
<dbReference type="PROSITE" id="PS50157">
    <property type="entry name" value="ZINC_FINGER_C2H2_2"/>
    <property type="match status" value="3"/>
</dbReference>
<dbReference type="Pfam" id="PF00096">
    <property type="entry name" value="zf-C2H2"/>
    <property type="match status" value="3"/>
</dbReference>
<dbReference type="EMBL" id="KL367486">
    <property type="protein sequence ID" value="KFD70747.1"/>
    <property type="molecule type" value="Genomic_DNA"/>
</dbReference>
<evidence type="ECO:0000256" key="5">
    <source>
        <dbReference type="ARBA" id="ARBA00022833"/>
    </source>
</evidence>
<evidence type="ECO:0000259" key="9">
    <source>
        <dbReference type="PROSITE" id="PS50011"/>
    </source>
</evidence>
<dbReference type="Pfam" id="PF00069">
    <property type="entry name" value="Pkinase"/>
    <property type="match status" value="1"/>
</dbReference>
<keyword evidence="3" id="KW-0677">Repeat</keyword>
<keyword evidence="4 7" id="KW-0863">Zinc-finger</keyword>
<evidence type="ECO:0000259" key="10">
    <source>
        <dbReference type="PROSITE" id="PS50157"/>
    </source>
</evidence>
<evidence type="ECO:0008006" key="12">
    <source>
        <dbReference type="Google" id="ProtNLM"/>
    </source>
</evidence>
<dbReference type="GO" id="GO:0005634">
    <property type="term" value="C:nucleus"/>
    <property type="evidence" value="ECO:0007669"/>
    <property type="project" value="UniProtKB-SubCell"/>
</dbReference>
<evidence type="ECO:0000256" key="8">
    <source>
        <dbReference type="SAM" id="MobiDB-lite"/>
    </source>
</evidence>
<keyword evidence="5" id="KW-0862">Zinc</keyword>
<dbReference type="FunFam" id="3.30.160.60:FF:000018">
    <property type="entry name" value="Krueppel-like factor 15"/>
    <property type="match status" value="1"/>
</dbReference>
<dbReference type="SMART" id="SM00355">
    <property type="entry name" value="ZnF_C2H2"/>
    <property type="match status" value="3"/>
</dbReference>
<dbReference type="PROSITE" id="PS00028">
    <property type="entry name" value="ZINC_FINGER_C2H2_1"/>
    <property type="match status" value="3"/>
</dbReference>
<dbReference type="FunFam" id="3.30.160.60:FF:000021">
    <property type="entry name" value="Basic krueppel-like factor 3"/>
    <property type="match status" value="1"/>
</dbReference>
<dbReference type="PROSITE" id="PS50011">
    <property type="entry name" value="PROTEIN_KINASE_DOM"/>
    <property type="match status" value="1"/>
</dbReference>
<keyword evidence="6" id="KW-0539">Nucleus</keyword>
<dbReference type="InterPro" id="IPR011009">
    <property type="entry name" value="Kinase-like_dom_sf"/>
</dbReference>
<organism evidence="11">
    <name type="scientific">Trichuris suis</name>
    <name type="common">pig whipworm</name>
    <dbReference type="NCBI Taxonomy" id="68888"/>
    <lineage>
        <taxon>Eukaryota</taxon>
        <taxon>Metazoa</taxon>
        <taxon>Ecdysozoa</taxon>
        <taxon>Nematoda</taxon>
        <taxon>Enoplea</taxon>
        <taxon>Dorylaimia</taxon>
        <taxon>Trichinellida</taxon>
        <taxon>Trichuridae</taxon>
        <taxon>Trichuris</taxon>
    </lineage>
</organism>
<evidence type="ECO:0000256" key="2">
    <source>
        <dbReference type="ARBA" id="ARBA00022723"/>
    </source>
</evidence>
<dbReference type="InterPro" id="IPR036236">
    <property type="entry name" value="Znf_C2H2_sf"/>
</dbReference>
<dbReference type="SUPFAM" id="SSF57667">
    <property type="entry name" value="beta-beta-alpha zinc fingers"/>
    <property type="match status" value="2"/>
</dbReference>
<dbReference type="SMART" id="SM00220">
    <property type="entry name" value="S_TKc"/>
    <property type="match status" value="1"/>
</dbReference>
<feature type="compositionally biased region" description="Basic and acidic residues" evidence="8">
    <location>
        <begin position="12"/>
        <end position="22"/>
    </location>
</feature>
<dbReference type="GO" id="GO:0005524">
    <property type="term" value="F:ATP binding"/>
    <property type="evidence" value="ECO:0007669"/>
    <property type="project" value="InterPro"/>
</dbReference>
<evidence type="ECO:0000313" key="11">
    <source>
        <dbReference type="EMBL" id="KFD70747.1"/>
    </source>
</evidence>
<feature type="domain" description="C2H2-type" evidence="10">
    <location>
        <begin position="535"/>
        <end position="562"/>
    </location>
</feature>
<evidence type="ECO:0000256" key="4">
    <source>
        <dbReference type="ARBA" id="ARBA00022771"/>
    </source>
</evidence>
<name>A0A085NMQ1_9BILA</name>
<dbReference type="Proteomes" id="UP000030758">
    <property type="component" value="Unassembled WGS sequence"/>
</dbReference>
<sequence length="963" mass="108091">MEQRCVFFIERMERMNGGEKKSPTPNQSRQEPFISQNGLNRSDRGDHPSTNGGAPSQIDRSDLMGNCGPVGQRAGGSLFIDDATVTPVNEQSRQSGNQKTASSCLRAATFATSKALPVGQRPFLKSHGRYVSSNGRTSRGRRRLQRPSDCTGLQEMEMSRRREAVMLRIRETRDDVCQLDATLRAHGYIPEFQKDEFKEYLSGSVAEQRKPRRESASHVEEFFRNADQPRVAGRFSSVSAICGSSWVSPTPVSNAAEGAQLSGRLLSSISVANVPDVYSLLRDTFTCPYVLTELKSPVGVPPLTKCPNGMKGAKSVSVSDYCVKMEPQESSPRIKLETTEEAPPPPQAWKFPSADWTLTPLSSPQTANCQPRRQPIEFDQLKGPTDKKSLPDRCDGEPSPDHPRLQECALPTHELKDLRDFHSWSPLPNTTLMACLPPGIDRKVFFPPSAWHGREAGATKSKRRSNPELEKRRIHFCDYPGCTKVYTKSSHLKAHQRIHTGEKPYMCQWPNCQWRFARSDELTRHYRKHTGAKPFRCKLCDRCFARSDHLALHMRRHQPKSRVSRHLSLDPTSMVAAAAAASAVNQHMPLQHSRLLSKRSAVAVLLSKGYNKRKGVGMMKIEQKVDPLLVKAIASLNRVVADTWKVESLVSHGSFGTVYKLISETRTDHQVAIKVGKKKKESTKCSDIEWEVHVMRHQGGNIHCPKMHGYRIGDDKIEYIIMDLLGQSLNIIQKSHDYAPIDAGKAANIGFQCVEALKSLHGTGFIHRDVKPGNIALGLNDDRNFIYIIDLGLARRIRYKDGSLLPPRSSVGFCGTPHYASIRALANEDQSMADDLVSLFYMLCELVSGKLPWAKNLSRKEIIRYKESSFRQGTIAPPGAQWLKRFGEHVLSLKYTDKPRYGKLQRLCIRKMQEEVAKGFDVLTLNPMFENDDLLASSEQFHLDDTIDETVRGENDLLPAECK</sequence>
<evidence type="ECO:0000256" key="1">
    <source>
        <dbReference type="ARBA" id="ARBA00004123"/>
    </source>
</evidence>
<gene>
    <name evidence="11" type="ORF">M514_06021</name>
</gene>
<dbReference type="InterPro" id="IPR050235">
    <property type="entry name" value="CK1_Ser-Thr_kinase"/>
</dbReference>
<feature type="region of interest" description="Disordered" evidence="8">
    <location>
        <begin position="12"/>
        <end position="70"/>
    </location>
</feature>
<dbReference type="GO" id="GO:0008270">
    <property type="term" value="F:zinc ion binding"/>
    <property type="evidence" value="ECO:0007669"/>
    <property type="project" value="UniProtKB-KW"/>
</dbReference>
<dbReference type="InterPro" id="IPR000719">
    <property type="entry name" value="Prot_kinase_dom"/>
</dbReference>
<dbReference type="GO" id="GO:0004672">
    <property type="term" value="F:protein kinase activity"/>
    <property type="evidence" value="ECO:0007669"/>
    <property type="project" value="InterPro"/>
</dbReference>
<accession>A0A085NMQ1</accession>
<dbReference type="SUPFAM" id="SSF56112">
    <property type="entry name" value="Protein kinase-like (PK-like)"/>
    <property type="match status" value="1"/>
</dbReference>
<feature type="compositionally biased region" description="Basic and acidic residues" evidence="8">
    <location>
        <begin position="374"/>
        <end position="405"/>
    </location>
</feature>
<feature type="domain" description="C2H2-type" evidence="10">
    <location>
        <begin position="505"/>
        <end position="534"/>
    </location>
</feature>
<dbReference type="Gene3D" id="3.30.160.60">
    <property type="entry name" value="Classic Zinc Finger"/>
    <property type="match status" value="3"/>
</dbReference>
<evidence type="ECO:0000256" key="3">
    <source>
        <dbReference type="ARBA" id="ARBA00022737"/>
    </source>
</evidence>
<reference evidence="11" key="1">
    <citation type="journal article" date="2014" name="Nat. Genet.">
        <title>Genome and transcriptome of the porcine whipworm Trichuris suis.</title>
        <authorList>
            <person name="Jex A.R."/>
            <person name="Nejsum P."/>
            <person name="Schwarz E.M."/>
            <person name="Hu L."/>
            <person name="Young N.D."/>
            <person name="Hall R.S."/>
            <person name="Korhonen P.K."/>
            <person name="Liao S."/>
            <person name="Thamsborg S."/>
            <person name="Xia J."/>
            <person name="Xu P."/>
            <person name="Wang S."/>
            <person name="Scheerlinck J.P."/>
            <person name="Hofmann A."/>
            <person name="Sternberg P.W."/>
            <person name="Wang J."/>
            <person name="Gasser R.B."/>
        </authorList>
    </citation>
    <scope>NUCLEOTIDE SEQUENCE [LARGE SCALE GENOMIC DNA]</scope>
    <source>
        <strain evidence="11">DCEP-RM93F</strain>
    </source>
</reference>